<gene>
    <name evidence="1" type="ORF">F2P81_026153</name>
</gene>
<sequence>MLRFVAQKSSVLLALGFPRESRPVRMALMEKGEKLNVMIVIRARIVPGARVRFIRKHQENSPWKAGGPHWFDLFATFL</sequence>
<name>A0A6A4RSK9_SCOMX</name>
<protein>
    <submittedName>
        <fullName evidence="1">Uncharacterized protein</fullName>
    </submittedName>
</protein>
<organism evidence="1 2">
    <name type="scientific">Scophthalmus maximus</name>
    <name type="common">Turbot</name>
    <name type="synonym">Psetta maxima</name>
    <dbReference type="NCBI Taxonomy" id="52904"/>
    <lineage>
        <taxon>Eukaryota</taxon>
        <taxon>Metazoa</taxon>
        <taxon>Chordata</taxon>
        <taxon>Craniata</taxon>
        <taxon>Vertebrata</taxon>
        <taxon>Euteleostomi</taxon>
        <taxon>Actinopterygii</taxon>
        <taxon>Neopterygii</taxon>
        <taxon>Teleostei</taxon>
        <taxon>Neoteleostei</taxon>
        <taxon>Acanthomorphata</taxon>
        <taxon>Carangaria</taxon>
        <taxon>Pleuronectiformes</taxon>
        <taxon>Pleuronectoidei</taxon>
        <taxon>Scophthalmidae</taxon>
        <taxon>Scophthalmus</taxon>
    </lineage>
</organism>
<reference evidence="1 2" key="1">
    <citation type="submission" date="2019-06" db="EMBL/GenBank/DDBJ databases">
        <title>Draft genomes of female and male turbot (Scophthalmus maximus).</title>
        <authorList>
            <person name="Xu H."/>
            <person name="Xu X.-W."/>
            <person name="Shao C."/>
            <person name="Chen S."/>
        </authorList>
    </citation>
    <scope>NUCLEOTIDE SEQUENCE [LARGE SCALE GENOMIC DNA]</scope>
    <source>
        <strain evidence="1">Ysfricsl-2016a</strain>
        <tissue evidence="1">Blood</tissue>
    </source>
</reference>
<evidence type="ECO:0000313" key="1">
    <source>
        <dbReference type="EMBL" id="KAF0021594.1"/>
    </source>
</evidence>
<comment type="caution">
    <text evidence="1">The sequence shown here is derived from an EMBL/GenBank/DDBJ whole genome shotgun (WGS) entry which is preliminary data.</text>
</comment>
<dbReference type="AlphaFoldDB" id="A0A6A4RSK9"/>
<proteinExistence type="predicted"/>
<dbReference type="EMBL" id="VEVO01004336">
    <property type="protein sequence ID" value="KAF0021594.1"/>
    <property type="molecule type" value="Genomic_DNA"/>
</dbReference>
<dbReference type="Proteomes" id="UP000438429">
    <property type="component" value="Unassembled WGS sequence"/>
</dbReference>
<accession>A0A6A4RSK9</accession>
<evidence type="ECO:0000313" key="2">
    <source>
        <dbReference type="Proteomes" id="UP000438429"/>
    </source>
</evidence>